<dbReference type="RefSeq" id="WP_111467311.1">
    <property type="nucleotide sequence ID" value="NZ_QKZS01000003.1"/>
</dbReference>
<sequence>MSGIERGQANGRLGRLWQTWRFHLAAAAIAVPVAAFPGFYADQLRFSGVSGLGAREAGSFAVGPFDLTLAEFTADAPLDGGVAGDRKQFILRLCAWCDARIRAVYARIGKPRSLRAAGALFSGSPGRMFVDIPIPPGASVEDALWLTVEEWDGAVHMGAVPLESASPATAAWLRKKETTG</sequence>
<dbReference type="AlphaFoldDB" id="A0A2W7R7E2"/>
<evidence type="ECO:0000313" key="2">
    <source>
        <dbReference type="EMBL" id="PZX56354.1"/>
    </source>
</evidence>
<feature type="transmembrane region" description="Helical" evidence="1">
    <location>
        <begin position="20"/>
        <end position="40"/>
    </location>
</feature>
<keyword evidence="1" id="KW-0472">Membrane</keyword>
<dbReference type="PIRSF" id="PIRSF029505">
    <property type="entry name" value="UCP029505"/>
    <property type="match status" value="1"/>
</dbReference>
<gene>
    <name evidence="2" type="ORF">LX76_01383</name>
</gene>
<comment type="caution">
    <text evidence="2">The sequence shown here is derived from an EMBL/GenBank/DDBJ whole genome shotgun (WGS) entry which is preliminary data.</text>
</comment>
<name>A0A2W7R7E2_9RHOB</name>
<proteinExistence type="predicted"/>
<reference evidence="2 3" key="1">
    <citation type="submission" date="2018-06" db="EMBL/GenBank/DDBJ databases">
        <title>Genomic Encyclopedia of Archaeal and Bacterial Type Strains, Phase II (KMG-II): from individual species to whole genera.</title>
        <authorList>
            <person name="Goeker M."/>
        </authorList>
    </citation>
    <scope>NUCLEOTIDE SEQUENCE [LARGE SCALE GENOMIC DNA]</scope>
    <source>
        <strain evidence="2 3">DSM 18774</strain>
    </source>
</reference>
<protein>
    <recommendedName>
        <fullName evidence="4">Thiamine pyrophosphate-binding protein</fullName>
    </recommendedName>
</protein>
<dbReference type="InterPro" id="IPR016922">
    <property type="entry name" value="UCP029505"/>
</dbReference>
<evidence type="ECO:0000256" key="1">
    <source>
        <dbReference type="SAM" id="Phobius"/>
    </source>
</evidence>
<dbReference type="Proteomes" id="UP000249538">
    <property type="component" value="Unassembled WGS sequence"/>
</dbReference>
<evidence type="ECO:0008006" key="4">
    <source>
        <dbReference type="Google" id="ProtNLM"/>
    </source>
</evidence>
<dbReference type="EMBL" id="QKZS01000003">
    <property type="protein sequence ID" value="PZX56354.1"/>
    <property type="molecule type" value="Genomic_DNA"/>
</dbReference>
<keyword evidence="1" id="KW-0812">Transmembrane</keyword>
<evidence type="ECO:0000313" key="3">
    <source>
        <dbReference type="Proteomes" id="UP000249538"/>
    </source>
</evidence>
<keyword evidence="1" id="KW-1133">Transmembrane helix</keyword>
<organism evidence="2 3">
    <name type="scientific">Cereibacter changlensis</name>
    <dbReference type="NCBI Taxonomy" id="402884"/>
    <lineage>
        <taxon>Bacteria</taxon>
        <taxon>Pseudomonadati</taxon>
        <taxon>Pseudomonadota</taxon>
        <taxon>Alphaproteobacteria</taxon>
        <taxon>Rhodobacterales</taxon>
        <taxon>Paracoccaceae</taxon>
        <taxon>Cereibacter</taxon>
    </lineage>
</organism>
<accession>A0A2W7R7E2</accession>